<feature type="domain" description="Integrase catalytic" evidence="1">
    <location>
        <begin position="115"/>
        <end position="231"/>
    </location>
</feature>
<reference evidence="2 3" key="1">
    <citation type="submission" date="2013-01" db="EMBL/GenBank/DDBJ databases">
        <authorList>
            <person name="Harkins D.M."/>
            <person name="Durkin A.S."/>
            <person name="Brinkac L.M."/>
            <person name="Haft D.H."/>
            <person name="Selengut J.D."/>
            <person name="Sanka R."/>
            <person name="DePew J."/>
            <person name="Purushe J."/>
            <person name="Matthias M.A."/>
            <person name="Vinetz J.M."/>
            <person name="Sutton G.G."/>
            <person name="Nierman W.C."/>
            <person name="Fouts D.E."/>
        </authorList>
    </citation>
    <scope>NUCLEOTIDE SEQUENCE [LARGE SCALE GENOMIC DNA]</scope>
    <source>
        <strain evidence="2 3">HAI1536</strain>
    </source>
</reference>
<dbReference type="PROSITE" id="PS50994">
    <property type="entry name" value="INTEGRASE"/>
    <property type="match status" value="1"/>
</dbReference>
<dbReference type="InterPro" id="IPR050900">
    <property type="entry name" value="Transposase_IS3/IS150/IS904"/>
</dbReference>
<name>M6V8S6_9LEPT</name>
<proteinExistence type="predicted"/>
<dbReference type="NCBIfam" id="NF033516">
    <property type="entry name" value="transpos_IS3"/>
    <property type="match status" value="1"/>
</dbReference>
<dbReference type="Pfam" id="PF00665">
    <property type="entry name" value="rve"/>
    <property type="match status" value="1"/>
</dbReference>
<dbReference type="EMBL" id="AKWD02000038">
    <property type="protein sequence ID" value="EMO53822.1"/>
    <property type="molecule type" value="Genomic_DNA"/>
</dbReference>
<protein>
    <submittedName>
        <fullName evidence="2">Integrase core domain protein</fullName>
    </submittedName>
</protein>
<dbReference type="InterPro" id="IPR036397">
    <property type="entry name" value="RNaseH_sf"/>
</dbReference>
<gene>
    <name evidence="2" type="ORF">LEP1GSC172_4433</name>
</gene>
<evidence type="ECO:0000313" key="3">
    <source>
        <dbReference type="Proteomes" id="UP000012112"/>
    </source>
</evidence>
<dbReference type="InterPro" id="IPR001584">
    <property type="entry name" value="Integrase_cat-core"/>
</dbReference>
<dbReference type="InterPro" id="IPR012337">
    <property type="entry name" value="RNaseH-like_sf"/>
</dbReference>
<dbReference type="GO" id="GO:0015074">
    <property type="term" value="P:DNA integration"/>
    <property type="evidence" value="ECO:0007669"/>
    <property type="project" value="InterPro"/>
</dbReference>
<dbReference type="PANTHER" id="PTHR46889">
    <property type="entry name" value="TRANSPOSASE INSF FOR INSERTION SEQUENCE IS3B-RELATED"/>
    <property type="match status" value="1"/>
</dbReference>
<dbReference type="AlphaFoldDB" id="M6V8S6"/>
<dbReference type="Proteomes" id="UP000012112">
    <property type="component" value="Unassembled WGS sequence"/>
</dbReference>
<comment type="caution">
    <text evidence="2">The sequence shown here is derived from an EMBL/GenBank/DDBJ whole genome shotgun (WGS) entry which is preliminary data.</text>
</comment>
<accession>M6V8S6</accession>
<dbReference type="Gene3D" id="3.30.420.10">
    <property type="entry name" value="Ribonuclease H-like superfamily/Ribonuclease H"/>
    <property type="match status" value="1"/>
</dbReference>
<evidence type="ECO:0000259" key="1">
    <source>
        <dbReference type="PROSITE" id="PS50994"/>
    </source>
</evidence>
<dbReference type="SUPFAM" id="SSF53098">
    <property type="entry name" value="Ribonuclease H-like"/>
    <property type="match status" value="1"/>
</dbReference>
<sequence length="658" mass="73723">METHRFEFSIQSMAKVLGVSRSGFYQFLKRSKNELEKYNPELVEFIRKTWLSNCKNCGLVRLLREVKKVYSSYGARRVRKVMKHCEIRGKQEKRFRIATTNSNHGNRVAPDLVRRNFKPNQKNRIWVSDVTYLRSLSGWVYLCVILDLYSRKVVGWSISHNNDSKLVCRTLAKAIENRNPPRGLIFHSDRGSNYCSKETRAYLINNKIRRSNSRNGNCWDNAVAESFFGSVLWKAWHIFRPIFVSLPREVYEMKQSQWIRKNLKVFVYSIAVVFSIGCKKDKNGTESLLLAAILLNSNNAEFRLTDRNTLATGLSQTGESSKLSQNSNSSGFLITDLAGDNPQNYGDGNGDGFNDHFLTPKAVSIGVCRMVAYKSVAKGGPAKGSETLDNSNITLFKMSDITKSSASQGTSSVCAQGNAIIPLKGVGSSHFLRIDSIPDSEIQDYDRVGIVASEFTYYFAPEDVTENSYRYVSLILNNLSSLTNDRGTVYTTIFQTNCPTSFLDSPNYFGESSNSSCNSTVLPIDSGSGLLVESLGHTNPTENPEKFINPPSAPTVPNLSQNQKLKFKLPVVANNLKPEDPYILILDLNTSSDRGTKFRFDISVDQVLFWDSNSANNVFSPQLDIADRPNATDGADNLATTSRRNLIFHLPTILGKTE</sequence>
<organism evidence="2 3">
    <name type="scientific">Leptospira noguchii</name>
    <dbReference type="NCBI Taxonomy" id="28182"/>
    <lineage>
        <taxon>Bacteria</taxon>
        <taxon>Pseudomonadati</taxon>
        <taxon>Spirochaetota</taxon>
        <taxon>Spirochaetia</taxon>
        <taxon>Leptospirales</taxon>
        <taxon>Leptospiraceae</taxon>
        <taxon>Leptospira</taxon>
    </lineage>
</organism>
<dbReference type="GO" id="GO:0003676">
    <property type="term" value="F:nucleic acid binding"/>
    <property type="evidence" value="ECO:0007669"/>
    <property type="project" value="InterPro"/>
</dbReference>
<evidence type="ECO:0000313" key="2">
    <source>
        <dbReference type="EMBL" id="EMO53822.1"/>
    </source>
</evidence>
<dbReference type="InterPro" id="IPR048020">
    <property type="entry name" value="Transpos_IS3"/>
</dbReference>
<dbReference type="PANTHER" id="PTHR46889:SF4">
    <property type="entry name" value="TRANSPOSASE INSO FOR INSERTION SEQUENCE ELEMENT IS911B-RELATED"/>
    <property type="match status" value="1"/>
</dbReference>
<dbReference type="NCBIfam" id="NF047529">
    <property type="entry name" value="SrpA"/>
    <property type="match status" value="1"/>
</dbReference>